<accession>A0A0R1RIR2</accession>
<name>A0A0R1RIR2_9LACO</name>
<feature type="compositionally biased region" description="Polar residues" evidence="7">
    <location>
        <begin position="305"/>
        <end position="317"/>
    </location>
</feature>
<gene>
    <name evidence="6" type="primary">divIB</name>
    <name evidence="9" type="ORF">FD35_GL002278</name>
</gene>
<dbReference type="Pfam" id="PF03799">
    <property type="entry name" value="FtsQ_DivIB_C"/>
    <property type="match status" value="1"/>
</dbReference>
<organism evidence="9 10">
    <name type="scientific">Furfurilactobacillus rossiae DSM 15814</name>
    <dbReference type="NCBI Taxonomy" id="1114972"/>
    <lineage>
        <taxon>Bacteria</taxon>
        <taxon>Bacillati</taxon>
        <taxon>Bacillota</taxon>
        <taxon>Bacilli</taxon>
        <taxon>Lactobacillales</taxon>
        <taxon>Lactobacillaceae</taxon>
        <taxon>Furfurilactobacillus</taxon>
    </lineage>
</organism>
<keyword evidence="5 6" id="KW-0131">Cell cycle</keyword>
<dbReference type="GO" id="GO:0032153">
    <property type="term" value="C:cell division site"/>
    <property type="evidence" value="ECO:0007669"/>
    <property type="project" value="UniProtKB-UniRule"/>
</dbReference>
<dbReference type="InterPro" id="IPR026580">
    <property type="entry name" value="DivIB"/>
</dbReference>
<proteinExistence type="inferred from homology"/>
<dbReference type="PATRIC" id="fig|1114972.6.peg.2335"/>
<keyword evidence="10" id="KW-1185">Reference proteome</keyword>
<evidence type="ECO:0000313" key="10">
    <source>
        <dbReference type="Proteomes" id="UP000051999"/>
    </source>
</evidence>
<dbReference type="HAMAP" id="MF_00912">
    <property type="entry name" value="DivIB"/>
    <property type="match status" value="1"/>
</dbReference>
<evidence type="ECO:0000256" key="3">
    <source>
        <dbReference type="ARBA" id="ARBA00022692"/>
    </source>
</evidence>
<evidence type="ECO:0000259" key="8">
    <source>
        <dbReference type="Pfam" id="PF03799"/>
    </source>
</evidence>
<dbReference type="STRING" id="1114972.FD35_GL002278"/>
<sequence>MADIANRVELNKRPPRHRWFHWRKRKRTISVVKGDPQKGGKGSKKVLKPIKKSLPKPPRPDAQNRHRRNVMTGGFMTVIVILAIIGSPLFSLSKISAPATRNLTGTQIVRASGLQVGQPLWTVWGHQQKIFNTAKANNDMIHHLTISRDGFRSVKLNVEEYRQAGYLLRKGKYYVVIENGRILSTALSRPVAGYPVYSGFSHDDTFATVIKQYAGLSSDIKRGISQIDLSPTKSNPERLHMFMNDGNEVYATAATFGSKMKYYPEIVAQMNGKGIINLEVGAYSYPFGFDDNAVSSSDSNNLSSQNTAAGSVATTTGNAASSAVNQQSSH</sequence>
<feature type="compositionally biased region" description="Low complexity" evidence="7">
    <location>
        <begin position="318"/>
        <end position="330"/>
    </location>
</feature>
<keyword evidence="4 6" id="KW-1133">Transmembrane helix</keyword>
<comment type="function">
    <text evidence="6">Cell division protein that may be involved in stabilizing or promoting the assembly of the division complex.</text>
</comment>
<dbReference type="Proteomes" id="UP000051999">
    <property type="component" value="Unassembled WGS sequence"/>
</dbReference>
<keyword evidence="3 6" id="KW-0812">Transmembrane</keyword>
<feature type="region of interest" description="Disordered" evidence="7">
    <location>
        <begin position="32"/>
        <end position="68"/>
    </location>
</feature>
<evidence type="ECO:0000256" key="2">
    <source>
        <dbReference type="ARBA" id="ARBA00022618"/>
    </source>
</evidence>
<comment type="similarity">
    <text evidence="6">Belongs to the FtsQ/DivIB family. DivIB subfamily.</text>
</comment>
<reference evidence="9 10" key="1">
    <citation type="journal article" date="2015" name="Genome Announc.">
        <title>Expanding the biotechnology potential of lactobacilli through comparative genomics of 213 strains and associated genera.</title>
        <authorList>
            <person name="Sun Z."/>
            <person name="Harris H.M."/>
            <person name="McCann A."/>
            <person name="Guo C."/>
            <person name="Argimon S."/>
            <person name="Zhang W."/>
            <person name="Yang X."/>
            <person name="Jeffery I.B."/>
            <person name="Cooney J.C."/>
            <person name="Kagawa T.F."/>
            <person name="Liu W."/>
            <person name="Song Y."/>
            <person name="Salvetti E."/>
            <person name="Wrobel A."/>
            <person name="Rasinkangas P."/>
            <person name="Parkhill J."/>
            <person name="Rea M.C."/>
            <person name="O'Sullivan O."/>
            <person name="Ritari J."/>
            <person name="Douillard F.P."/>
            <person name="Paul Ross R."/>
            <person name="Yang R."/>
            <person name="Briner A.E."/>
            <person name="Felis G.E."/>
            <person name="de Vos W.M."/>
            <person name="Barrangou R."/>
            <person name="Klaenhammer T.R."/>
            <person name="Caufield P.W."/>
            <person name="Cui Y."/>
            <person name="Zhang H."/>
            <person name="O'Toole P.W."/>
        </authorList>
    </citation>
    <scope>NUCLEOTIDE SEQUENCE [LARGE SCALE GENOMIC DNA]</scope>
    <source>
        <strain evidence="9 10">DSM 15814</strain>
    </source>
</reference>
<feature type="region of interest" description="Disordered" evidence="7">
    <location>
        <begin position="296"/>
        <end position="330"/>
    </location>
</feature>
<keyword evidence="6" id="KW-0472">Membrane</keyword>
<dbReference type="GO" id="GO:0043093">
    <property type="term" value="P:FtsZ-dependent cytokinesis"/>
    <property type="evidence" value="ECO:0007669"/>
    <property type="project" value="UniProtKB-UniRule"/>
</dbReference>
<dbReference type="eggNOG" id="COG1589">
    <property type="taxonomic scope" value="Bacteria"/>
</dbReference>
<dbReference type="InterPro" id="IPR050487">
    <property type="entry name" value="FtsQ_DivIB"/>
</dbReference>
<dbReference type="EMBL" id="AZFF01000005">
    <property type="protein sequence ID" value="KRL56233.1"/>
    <property type="molecule type" value="Genomic_DNA"/>
</dbReference>
<feature type="domain" description="Cell division protein FtsQ/DivIB C-terminal" evidence="8">
    <location>
        <begin position="169"/>
        <end position="270"/>
    </location>
</feature>
<evidence type="ECO:0000313" key="9">
    <source>
        <dbReference type="EMBL" id="KRL56233.1"/>
    </source>
</evidence>
<feature type="compositionally biased region" description="Basic residues" evidence="7">
    <location>
        <begin position="41"/>
        <end position="54"/>
    </location>
</feature>
<dbReference type="PANTHER" id="PTHR37820:SF1">
    <property type="entry name" value="CELL DIVISION PROTEIN FTSQ"/>
    <property type="match status" value="1"/>
</dbReference>
<keyword evidence="2 6" id="KW-0132">Cell division</keyword>
<evidence type="ECO:0000256" key="4">
    <source>
        <dbReference type="ARBA" id="ARBA00022989"/>
    </source>
</evidence>
<keyword evidence="1 6" id="KW-1003">Cell membrane</keyword>
<evidence type="ECO:0000256" key="7">
    <source>
        <dbReference type="SAM" id="MobiDB-lite"/>
    </source>
</evidence>
<dbReference type="AlphaFoldDB" id="A0A0R1RIR2"/>
<comment type="subcellular location">
    <subcellularLocation>
        <location evidence="6">Cell membrane</location>
        <topology evidence="6">Single-pass type II membrane protein</topology>
    </subcellularLocation>
    <text evidence="6">Localizes to the division septum.</text>
</comment>
<evidence type="ECO:0000256" key="6">
    <source>
        <dbReference type="HAMAP-Rule" id="MF_00912"/>
    </source>
</evidence>
<dbReference type="PANTHER" id="PTHR37820">
    <property type="entry name" value="CELL DIVISION PROTEIN DIVIB"/>
    <property type="match status" value="1"/>
</dbReference>
<dbReference type="InterPro" id="IPR005548">
    <property type="entry name" value="Cell_div_FtsQ/DivIB_C"/>
</dbReference>
<dbReference type="Gene3D" id="3.40.50.10960">
    <property type="match status" value="1"/>
</dbReference>
<evidence type="ECO:0000256" key="1">
    <source>
        <dbReference type="ARBA" id="ARBA00022475"/>
    </source>
</evidence>
<protein>
    <recommendedName>
        <fullName evidence="6">Cell division protein DivIB</fullName>
    </recommendedName>
</protein>
<evidence type="ECO:0000256" key="5">
    <source>
        <dbReference type="ARBA" id="ARBA00023306"/>
    </source>
</evidence>
<comment type="caution">
    <text evidence="9">The sequence shown here is derived from an EMBL/GenBank/DDBJ whole genome shotgun (WGS) entry which is preliminary data.</text>
</comment>
<dbReference type="GO" id="GO:0005886">
    <property type="term" value="C:plasma membrane"/>
    <property type="evidence" value="ECO:0007669"/>
    <property type="project" value="UniProtKB-SubCell"/>
</dbReference>
<feature type="transmembrane region" description="Helical" evidence="6">
    <location>
        <begin position="69"/>
        <end position="90"/>
    </location>
</feature>